<proteinExistence type="predicted"/>
<dbReference type="Proteomes" id="UP001066276">
    <property type="component" value="Chromosome 3_2"/>
</dbReference>
<name>A0AAV7TGS6_PLEWA</name>
<dbReference type="EMBL" id="JANPWB010000006">
    <property type="protein sequence ID" value="KAJ1175491.1"/>
    <property type="molecule type" value="Genomic_DNA"/>
</dbReference>
<reference evidence="2" key="1">
    <citation type="journal article" date="2022" name="bioRxiv">
        <title>Sequencing and chromosome-scale assembly of the giantPleurodeles waltlgenome.</title>
        <authorList>
            <person name="Brown T."/>
            <person name="Elewa A."/>
            <person name="Iarovenko S."/>
            <person name="Subramanian E."/>
            <person name="Araus A.J."/>
            <person name="Petzold A."/>
            <person name="Susuki M."/>
            <person name="Suzuki K.-i.T."/>
            <person name="Hayashi T."/>
            <person name="Toyoda A."/>
            <person name="Oliveira C."/>
            <person name="Osipova E."/>
            <person name="Leigh N.D."/>
            <person name="Simon A."/>
            <person name="Yun M.H."/>
        </authorList>
    </citation>
    <scope>NUCLEOTIDE SEQUENCE</scope>
    <source>
        <strain evidence="2">20211129_DDA</strain>
        <tissue evidence="2">Liver</tissue>
    </source>
</reference>
<sequence length="191" mass="20345">MFSPSWTGYRSPGAASELADMAPTRYGGGSAHRTAPSPATPSSQVLHSLVRQSGFRESQAPPEETVFSQPPQRQADQLRGAAPALRVTSAQSWPGPPATRVTPGRGLCTQCQRPSKEGYMACHRQGCADPGGLWQAERPLSETVGGPEMLGTEMAEAQLGMASQRGRGDRRTLTPLMARRLAVAYPELDGT</sequence>
<organism evidence="2 3">
    <name type="scientific">Pleurodeles waltl</name>
    <name type="common">Iberian ribbed newt</name>
    <dbReference type="NCBI Taxonomy" id="8319"/>
    <lineage>
        <taxon>Eukaryota</taxon>
        <taxon>Metazoa</taxon>
        <taxon>Chordata</taxon>
        <taxon>Craniata</taxon>
        <taxon>Vertebrata</taxon>
        <taxon>Euteleostomi</taxon>
        <taxon>Amphibia</taxon>
        <taxon>Batrachia</taxon>
        <taxon>Caudata</taxon>
        <taxon>Salamandroidea</taxon>
        <taxon>Salamandridae</taxon>
        <taxon>Pleurodelinae</taxon>
        <taxon>Pleurodeles</taxon>
    </lineage>
</organism>
<gene>
    <name evidence="2" type="ORF">NDU88_000779</name>
</gene>
<protein>
    <submittedName>
        <fullName evidence="2">Uncharacterized protein</fullName>
    </submittedName>
</protein>
<evidence type="ECO:0000313" key="2">
    <source>
        <dbReference type="EMBL" id="KAJ1175491.1"/>
    </source>
</evidence>
<feature type="region of interest" description="Disordered" evidence="1">
    <location>
        <begin position="20"/>
        <end position="82"/>
    </location>
</feature>
<accession>A0AAV7TGS6</accession>
<dbReference type="AlphaFoldDB" id="A0AAV7TGS6"/>
<evidence type="ECO:0000313" key="3">
    <source>
        <dbReference type="Proteomes" id="UP001066276"/>
    </source>
</evidence>
<keyword evidence="3" id="KW-1185">Reference proteome</keyword>
<comment type="caution">
    <text evidence="2">The sequence shown here is derived from an EMBL/GenBank/DDBJ whole genome shotgun (WGS) entry which is preliminary data.</text>
</comment>
<feature type="compositionally biased region" description="Polar residues" evidence="1">
    <location>
        <begin position="66"/>
        <end position="75"/>
    </location>
</feature>
<evidence type="ECO:0000256" key="1">
    <source>
        <dbReference type="SAM" id="MobiDB-lite"/>
    </source>
</evidence>